<dbReference type="EMBL" id="JAXCGZ010011476">
    <property type="protein sequence ID" value="KAK7074721.1"/>
    <property type="molecule type" value="Genomic_DNA"/>
</dbReference>
<evidence type="ECO:0000313" key="2">
    <source>
        <dbReference type="Proteomes" id="UP001381693"/>
    </source>
</evidence>
<comment type="caution">
    <text evidence="1">The sequence shown here is derived from an EMBL/GenBank/DDBJ whole genome shotgun (WGS) entry which is preliminary data.</text>
</comment>
<reference evidence="1 2" key="1">
    <citation type="submission" date="2023-11" db="EMBL/GenBank/DDBJ databases">
        <title>Halocaridina rubra genome assembly.</title>
        <authorList>
            <person name="Smith C."/>
        </authorList>
    </citation>
    <scope>NUCLEOTIDE SEQUENCE [LARGE SCALE GENOMIC DNA]</scope>
    <source>
        <strain evidence="1">EP-1</strain>
        <tissue evidence="1">Whole</tissue>
    </source>
</reference>
<gene>
    <name evidence="1" type="ORF">SK128_027253</name>
</gene>
<organism evidence="1 2">
    <name type="scientific">Halocaridina rubra</name>
    <name type="common">Hawaiian red shrimp</name>
    <dbReference type="NCBI Taxonomy" id="373956"/>
    <lineage>
        <taxon>Eukaryota</taxon>
        <taxon>Metazoa</taxon>
        <taxon>Ecdysozoa</taxon>
        <taxon>Arthropoda</taxon>
        <taxon>Crustacea</taxon>
        <taxon>Multicrustacea</taxon>
        <taxon>Malacostraca</taxon>
        <taxon>Eumalacostraca</taxon>
        <taxon>Eucarida</taxon>
        <taxon>Decapoda</taxon>
        <taxon>Pleocyemata</taxon>
        <taxon>Caridea</taxon>
        <taxon>Atyoidea</taxon>
        <taxon>Atyidae</taxon>
        <taxon>Halocaridina</taxon>
    </lineage>
</organism>
<name>A0AAN8ZZN5_HALRR</name>
<sequence length="185" mass="21145">MERDDCQSLISLSLLLVFDTTNNHDGQVDEIHYDHGKSQKDSNTASCVVFSSEVLKLDSRKILKNIQKSFKLTKMLSLKWTCIEAAQHQCAVCKDTMFIHAVVVSNIILSLCIELYLEAVHDMFVGFTILWCVFILRRVKDNDEKPMKPRKMLDLQQKSLTLDQLKTKSAGRSSTEVVNIEFSIM</sequence>
<dbReference type="AlphaFoldDB" id="A0AAN8ZZN5"/>
<dbReference type="Proteomes" id="UP001381693">
    <property type="component" value="Unassembled WGS sequence"/>
</dbReference>
<evidence type="ECO:0000313" key="1">
    <source>
        <dbReference type="EMBL" id="KAK7074721.1"/>
    </source>
</evidence>
<protein>
    <submittedName>
        <fullName evidence="1">Uncharacterized protein</fullName>
    </submittedName>
</protein>
<accession>A0AAN8ZZN5</accession>
<keyword evidence="2" id="KW-1185">Reference proteome</keyword>
<proteinExistence type="predicted"/>